<dbReference type="Proteomes" id="UP000582213">
    <property type="component" value="Unassembled WGS sequence"/>
</dbReference>
<dbReference type="RefSeq" id="WP_156014891.1">
    <property type="nucleotide sequence ID" value="NZ_CP045484.1"/>
</dbReference>
<evidence type="ECO:0000313" key="3">
    <source>
        <dbReference type="Proteomes" id="UP000427373"/>
    </source>
</evidence>
<protein>
    <submittedName>
        <fullName evidence="2">Uncharacterized protein</fullName>
    </submittedName>
</protein>
<reference evidence="2 3" key="1">
    <citation type="submission" date="2019-10" db="EMBL/GenBank/DDBJ databases">
        <title>Genome Sequences from Six Type Strain Members of the Archaeal Family Sulfolobaceae: Acidianus ambivalens, Acidianus infernus, Metallosphaera prunae, Stygiolobus azoricus, Sulfolobus metallicus, and Sulfurisphaera ohwakuensis.</title>
        <authorList>
            <person name="Counts J.A."/>
            <person name="Kelly R.M."/>
        </authorList>
    </citation>
    <scope>NUCLEOTIDE SEQUENCE [LARGE SCALE GENOMIC DNA]</scope>
    <source>
        <strain evidence="2 3">TA-1</strain>
    </source>
</reference>
<reference evidence="1 4" key="2">
    <citation type="submission" date="2020-08" db="EMBL/GenBank/DDBJ databases">
        <title>Genomic Encyclopedia of Type Strains, Phase IV (KMG-IV): sequencing the most valuable type-strain genomes for metagenomic binning, comparative biology and taxonomic classification.</title>
        <authorList>
            <person name="Goeker M."/>
        </authorList>
    </citation>
    <scope>NUCLEOTIDE SEQUENCE [LARGE SCALE GENOMIC DNA]</scope>
    <source>
        <strain evidence="1 4">DSM 12421</strain>
    </source>
</reference>
<dbReference type="EMBL" id="JACHFY010000005">
    <property type="protein sequence ID" value="MBB5253574.1"/>
    <property type="molecule type" value="Genomic_DNA"/>
</dbReference>
<evidence type="ECO:0000313" key="1">
    <source>
        <dbReference type="EMBL" id="MBB5253574.1"/>
    </source>
</evidence>
<evidence type="ECO:0000313" key="2">
    <source>
        <dbReference type="EMBL" id="QGR17407.1"/>
    </source>
</evidence>
<sequence>MDNSILVKAEKREIMKIITDPFRLFGIISHINILQVFDEENKVFTTLDKINKFPKKFRVMYIFGTPDTGIKTFLGYAEGPNIIPNGVKYQGNSEDETFYWEIEIFVTERIEASNIVFNMNTIYKPKVVQKLLGKDVKELKPDFNFPDHVLKAHLIPYFKFFSGDTLLTEQQ</sequence>
<dbReference type="OrthoDB" id="38459at2157"/>
<dbReference type="AlphaFoldDB" id="A0A650CIQ0"/>
<dbReference type="EMBL" id="CP045484">
    <property type="protein sequence ID" value="QGR17407.1"/>
    <property type="molecule type" value="Genomic_DNA"/>
</dbReference>
<dbReference type="GeneID" id="42801481"/>
<keyword evidence="3" id="KW-1185">Reference proteome</keyword>
<evidence type="ECO:0000313" key="4">
    <source>
        <dbReference type="Proteomes" id="UP000582213"/>
    </source>
</evidence>
<name>A0A650CIQ0_SULOH</name>
<accession>A0A650CIQ0</accession>
<organism evidence="2 3">
    <name type="scientific">Sulfurisphaera ohwakuensis</name>
    <dbReference type="NCBI Taxonomy" id="69656"/>
    <lineage>
        <taxon>Archaea</taxon>
        <taxon>Thermoproteota</taxon>
        <taxon>Thermoprotei</taxon>
        <taxon>Sulfolobales</taxon>
        <taxon>Sulfolobaceae</taxon>
        <taxon>Sulfurisphaera</taxon>
    </lineage>
</organism>
<proteinExistence type="predicted"/>
<dbReference type="KEGG" id="soh:D1869_09515"/>
<dbReference type="Proteomes" id="UP000427373">
    <property type="component" value="Chromosome"/>
</dbReference>
<gene>
    <name evidence="2" type="ORF">D1869_09515</name>
    <name evidence="1" type="ORF">HNQ62_001343</name>
</gene>